<dbReference type="SUPFAM" id="SSF52777">
    <property type="entry name" value="CoA-dependent acyltransferases"/>
    <property type="match status" value="2"/>
</dbReference>
<dbReference type="PANTHER" id="PTHR28037">
    <property type="entry name" value="ALCOHOL O-ACETYLTRANSFERASE 1-RELATED"/>
    <property type="match status" value="1"/>
</dbReference>
<feature type="domain" description="Condensation" evidence="1">
    <location>
        <begin position="18"/>
        <end position="143"/>
    </location>
</feature>
<dbReference type="EMBL" id="CP159289">
    <property type="protein sequence ID" value="XCH23098.1"/>
    <property type="molecule type" value="Genomic_DNA"/>
</dbReference>
<dbReference type="RefSeq" id="WP_353718424.1">
    <property type="nucleotide sequence ID" value="NZ_CP159289.1"/>
</dbReference>
<proteinExistence type="predicted"/>
<dbReference type="Pfam" id="PF00668">
    <property type="entry name" value="Condensation"/>
    <property type="match status" value="1"/>
</dbReference>
<dbReference type="Gene3D" id="3.30.559.10">
    <property type="entry name" value="Chloramphenicol acetyltransferase-like domain"/>
    <property type="match status" value="1"/>
</dbReference>
<sequence>MKRKMGFLEASMYAGADTPVNVVFPVTVDGYFEETDVREALRKMQQKHPFLRVTVETGADGIPWYVTREPIQPIPLRVTGRHSDNDWAAEAETEWDTPFNQPDAPLARVVWVRSPQVSELLFVCHHCIGDATSVMTLMRELLECLADPETCLQPYPPFFPEALVPANVRRNLLNRLAGKSLAGVTRLFLLAVAWMKEVKKDRFYTIRWKLGPEETAALLSACKEKDVNLNTALILVFMRAFQRTVRTSGNMFASVDMRRFLPEIAKDHLFAFPSMVGLKTPADGTGFREQANALKNRLYKQIAATNAPKLLFFSEYLLPLYPRSIRYARAGKGAHDFAFANLGRIPLGETYGQLRVTDVHSPLSRFPMGNPSKVSVSTFGGRMDFAFHSEEGYISCQDGKSITETAMTLLRQHLMEAQPISITD</sequence>
<dbReference type="InterPro" id="IPR001242">
    <property type="entry name" value="Condensation_dom"/>
</dbReference>
<dbReference type="InterPro" id="IPR052058">
    <property type="entry name" value="Alcohol_O-acetyltransferase"/>
</dbReference>
<accession>A0AAU8FEW4</accession>
<evidence type="ECO:0000313" key="2">
    <source>
        <dbReference type="EMBL" id="XCH23098.1"/>
    </source>
</evidence>
<dbReference type="InterPro" id="IPR023213">
    <property type="entry name" value="CAT-like_dom_sf"/>
</dbReference>
<dbReference type="AlphaFoldDB" id="A0AAU8FEW4"/>
<dbReference type="GO" id="GO:0003824">
    <property type="term" value="F:catalytic activity"/>
    <property type="evidence" value="ECO:0007669"/>
    <property type="project" value="InterPro"/>
</dbReference>
<name>A0AAU8FEW4_9BACT</name>
<organism evidence="2">
    <name type="scientific">Dyadobacter sp. 676</name>
    <dbReference type="NCBI Taxonomy" id="3088362"/>
    <lineage>
        <taxon>Bacteria</taxon>
        <taxon>Pseudomonadati</taxon>
        <taxon>Bacteroidota</taxon>
        <taxon>Cytophagia</taxon>
        <taxon>Cytophagales</taxon>
        <taxon>Spirosomataceae</taxon>
        <taxon>Dyadobacter</taxon>
    </lineage>
</organism>
<dbReference type="Gene3D" id="3.30.559.30">
    <property type="entry name" value="Nonribosomal peptide synthetase, condensation domain"/>
    <property type="match status" value="1"/>
</dbReference>
<evidence type="ECO:0000259" key="1">
    <source>
        <dbReference type="Pfam" id="PF00668"/>
    </source>
</evidence>
<gene>
    <name evidence="2" type="ORF">ABV298_22595</name>
</gene>
<reference evidence="2" key="1">
    <citation type="submission" date="2024-06" db="EMBL/GenBank/DDBJ databases">
        <title>Sequencing and assembly of the genome of Dyadobacter sp. strain 676, a symbiont of Cyamopsis tetragonoloba.</title>
        <authorList>
            <person name="Guro P."/>
            <person name="Sazanova A."/>
            <person name="Kuznetsova I."/>
            <person name="Belimov A."/>
            <person name="Safronova V."/>
        </authorList>
    </citation>
    <scope>NUCLEOTIDE SEQUENCE</scope>
    <source>
        <strain evidence="2">676</strain>
    </source>
</reference>
<dbReference type="PANTHER" id="PTHR28037:SF1">
    <property type="entry name" value="ALCOHOL O-ACETYLTRANSFERASE 1-RELATED"/>
    <property type="match status" value="1"/>
</dbReference>
<protein>
    <submittedName>
        <fullName evidence="2">Condensation domain-containing protein</fullName>
    </submittedName>
</protein>